<name>U4R449_9FIRM</name>
<feature type="domain" description="Baseplate J-like central" evidence="3">
    <location>
        <begin position="185"/>
        <end position="255"/>
    </location>
</feature>
<evidence type="ECO:0000313" key="6">
    <source>
        <dbReference type="Proteomes" id="UP000016860"/>
    </source>
</evidence>
<accession>U4R449</accession>
<dbReference type="Pfam" id="PF26078">
    <property type="entry name" value="Baseplate_J_M"/>
    <property type="match status" value="1"/>
</dbReference>
<dbReference type="PANTHER" id="PTHR37829:SF3">
    <property type="entry name" value="PROTEIN JAYE-RELATED"/>
    <property type="match status" value="1"/>
</dbReference>
<evidence type="ECO:0000256" key="1">
    <source>
        <dbReference type="ARBA" id="ARBA00038087"/>
    </source>
</evidence>
<dbReference type="Proteomes" id="UP000016860">
    <property type="component" value="Unassembled WGS sequence"/>
</dbReference>
<feature type="domain" description="Baseplate protein J-like barrel" evidence="2">
    <location>
        <begin position="86"/>
        <end position="164"/>
    </location>
</feature>
<gene>
    <name evidence="5" type="ORF">L323_08110</name>
</gene>
<dbReference type="PANTHER" id="PTHR37829">
    <property type="entry name" value="PHAGE-LIKE ELEMENT PBSX PROTEIN XKDT"/>
    <property type="match status" value="1"/>
</dbReference>
<dbReference type="OrthoDB" id="2554267at2"/>
<evidence type="ECO:0000259" key="3">
    <source>
        <dbReference type="Pfam" id="PF26078"/>
    </source>
</evidence>
<organism evidence="5 6">
    <name type="scientific">Ruminiclostridium papyrosolvens C7</name>
    <dbReference type="NCBI Taxonomy" id="1330534"/>
    <lineage>
        <taxon>Bacteria</taxon>
        <taxon>Bacillati</taxon>
        <taxon>Bacillota</taxon>
        <taxon>Clostridia</taxon>
        <taxon>Eubacteriales</taxon>
        <taxon>Oscillospiraceae</taxon>
        <taxon>Ruminiclostridium</taxon>
    </lineage>
</organism>
<reference evidence="5 6" key="1">
    <citation type="journal article" date="2013" name="Genome Announc.">
        <title>Draft Genome Sequence of the Cellulolytic Bacterium Clostridium papyrosolvens C7 (ATCC 700395).</title>
        <authorList>
            <person name="Zepeda V."/>
            <person name="Dassa B."/>
            <person name="Borovok I."/>
            <person name="Lamed R."/>
            <person name="Bayer E.A."/>
            <person name="Cate J.H."/>
        </authorList>
    </citation>
    <scope>NUCLEOTIDE SEQUENCE [LARGE SCALE GENOMIC DNA]</scope>
    <source>
        <strain evidence="5 6">C7</strain>
    </source>
</reference>
<comment type="caution">
    <text evidence="5">The sequence shown here is derived from an EMBL/GenBank/DDBJ whole genome shotgun (WGS) entry which is preliminary data.</text>
</comment>
<dbReference type="EMBL" id="ATAY01000026">
    <property type="protein sequence ID" value="EPR12505.1"/>
    <property type="molecule type" value="Genomic_DNA"/>
</dbReference>
<dbReference type="PATRIC" id="fig|1330534.3.peg.1621"/>
<dbReference type="InterPro" id="IPR006949">
    <property type="entry name" value="Barrel_Baseplate_J-like"/>
</dbReference>
<dbReference type="AlphaFoldDB" id="U4R449"/>
<protein>
    <submittedName>
        <fullName evidence="5">Uncharacterized protein</fullName>
    </submittedName>
</protein>
<sequence length="348" mass="37448">MYEDLTAESIKSDLIGRLSTDIQVNEGSYTNDMISAVAYEIWKVYQSLDALIPIAFVDSTSGEYIDKRCSEYGIIRKAGTSAKAKLNFTGTDGTLIPAGTVFLTADGLQFETDETVTITAGVATVNTTAVEIGEGYNVDVGTITQKLISLSGLSTVTNEKATGGTDPETDTALVKRLNDYLQSPATSGNVAHYKQWALSVNGVGAVKVHPLWDGPGTVKVLIVDNEKKPVDLTILNNCAEYIESNRPIGATVTVESAQELSVNITATIIIDSSTTLDIVKAEFEANLKVYLKDLSFEKYTIVYNRIVYMLLDISGVTDYTSLTINGGTANITIAENQVPVLQNVEVIT</sequence>
<evidence type="ECO:0000259" key="2">
    <source>
        <dbReference type="Pfam" id="PF04865"/>
    </source>
</evidence>
<dbReference type="InterPro" id="IPR058531">
    <property type="entry name" value="Baseplate_J_M"/>
</dbReference>
<dbReference type="Pfam" id="PF26079">
    <property type="entry name" value="Baseplate_J_C"/>
    <property type="match status" value="1"/>
</dbReference>
<evidence type="ECO:0000313" key="5">
    <source>
        <dbReference type="EMBL" id="EPR12505.1"/>
    </source>
</evidence>
<dbReference type="InterPro" id="IPR058530">
    <property type="entry name" value="Baseplate_J-like_C"/>
</dbReference>
<comment type="similarity">
    <text evidence="1">Belongs to the Mu gp47/PBSX XkdT family.</text>
</comment>
<dbReference type="InterPro" id="IPR052399">
    <property type="entry name" value="Phage_Baseplate_Assmbl_Protein"/>
</dbReference>
<evidence type="ECO:0000259" key="4">
    <source>
        <dbReference type="Pfam" id="PF26079"/>
    </source>
</evidence>
<proteinExistence type="inferred from homology"/>
<dbReference type="RefSeq" id="WP_020815175.1">
    <property type="nucleotide sequence ID" value="NZ_ATAY01000026.1"/>
</dbReference>
<dbReference type="STRING" id="1330534.L323_08110"/>
<dbReference type="Pfam" id="PF04865">
    <property type="entry name" value="Baseplate_J"/>
    <property type="match status" value="1"/>
</dbReference>
<feature type="domain" description="Baseplate J-like C-terminal" evidence="4">
    <location>
        <begin position="262"/>
        <end position="347"/>
    </location>
</feature>